<name>A0A367GKL7_9SPHI</name>
<dbReference type="InterPro" id="IPR025665">
    <property type="entry name" value="Beta-barrel_OMP_2"/>
</dbReference>
<feature type="domain" description="Outer membrane protein beta-barrel" evidence="1">
    <location>
        <begin position="36"/>
        <end position="112"/>
    </location>
</feature>
<organism evidence="2 3">
    <name type="scientific">Mucilaginibacter hurinus</name>
    <dbReference type="NCBI Taxonomy" id="2201324"/>
    <lineage>
        <taxon>Bacteria</taxon>
        <taxon>Pseudomonadati</taxon>
        <taxon>Bacteroidota</taxon>
        <taxon>Sphingobacteriia</taxon>
        <taxon>Sphingobacteriales</taxon>
        <taxon>Sphingobacteriaceae</taxon>
        <taxon>Mucilaginibacter</taxon>
    </lineage>
</organism>
<dbReference type="Proteomes" id="UP000253209">
    <property type="component" value="Unassembled WGS sequence"/>
</dbReference>
<reference evidence="2 3" key="1">
    <citation type="submission" date="2018-05" db="EMBL/GenBank/DDBJ databases">
        <title>Mucilaginibacter hurinus sp. nov., isolated from briquette warehouse soil.</title>
        <authorList>
            <person name="Choi L."/>
        </authorList>
    </citation>
    <scope>NUCLEOTIDE SEQUENCE [LARGE SCALE GENOMIC DNA]</scope>
    <source>
        <strain evidence="2 3">ZR32</strain>
    </source>
</reference>
<comment type="caution">
    <text evidence="2">The sequence shown here is derived from an EMBL/GenBank/DDBJ whole genome shotgun (WGS) entry which is preliminary data.</text>
</comment>
<keyword evidence="3" id="KW-1185">Reference proteome</keyword>
<evidence type="ECO:0000313" key="3">
    <source>
        <dbReference type="Proteomes" id="UP000253209"/>
    </source>
</evidence>
<evidence type="ECO:0000259" key="1">
    <source>
        <dbReference type="Pfam" id="PF13568"/>
    </source>
</evidence>
<accession>A0A367GKL7</accession>
<dbReference type="AlphaFoldDB" id="A0A367GKL7"/>
<proteinExistence type="predicted"/>
<dbReference type="EMBL" id="QGDC01000008">
    <property type="protein sequence ID" value="RCH54009.1"/>
    <property type="molecule type" value="Genomic_DNA"/>
</dbReference>
<dbReference type="Pfam" id="PF13568">
    <property type="entry name" value="OMP_b-brl_2"/>
    <property type="match status" value="1"/>
</dbReference>
<evidence type="ECO:0000313" key="2">
    <source>
        <dbReference type="EMBL" id="RCH54009.1"/>
    </source>
</evidence>
<gene>
    <name evidence="2" type="ORF">DJ568_14065</name>
</gene>
<sequence>MPPRLPAVATLTAITVRDLTWAFPLTTIFRLPGVLKGRLIYDQKGWDQGFLELMDDNGVITHMATNYKLDYLTIPVMANWHFGRTKNWYLHFGPYVAFLLNVKTSIANTDINQL</sequence>
<protein>
    <recommendedName>
        <fullName evidence="1">Outer membrane protein beta-barrel domain-containing protein</fullName>
    </recommendedName>
</protein>